<keyword evidence="3" id="KW-0805">Transcription regulation</keyword>
<dbReference type="PANTHER" id="PTHR11723:SF17">
    <property type="entry name" value="PROTEIN EXTRA-MACROCHAETAE"/>
    <property type="match status" value="1"/>
</dbReference>
<keyword evidence="5" id="KW-0539">Nucleus</keyword>
<evidence type="ECO:0000313" key="7">
    <source>
        <dbReference type="EnsemblMetazoa" id="AMIN007072-PA"/>
    </source>
</evidence>
<dbReference type="EnsemblMetazoa" id="AMIN007072-RA">
    <property type="protein sequence ID" value="AMIN007072-PA"/>
    <property type="gene ID" value="AMIN007072"/>
</dbReference>
<dbReference type="STRING" id="112268.A0A182W9P4"/>
<dbReference type="Pfam" id="PF00010">
    <property type="entry name" value="HLH"/>
    <property type="match status" value="1"/>
</dbReference>
<protein>
    <recommendedName>
        <fullName evidence="6">BHLH domain-containing protein</fullName>
    </recommendedName>
</protein>
<keyword evidence="8" id="KW-1185">Reference proteome</keyword>
<accession>A0A182W9P4</accession>
<dbReference type="GO" id="GO:0005634">
    <property type="term" value="C:nucleus"/>
    <property type="evidence" value="ECO:0007669"/>
    <property type="project" value="UniProtKB-SubCell"/>
</dbReference>
<dbReference type="PROSITE" id="PS50888">
    <property type="entry name" value="BHLH"/>
    <property type="match status" value="1"/>
</dbReference>
<keyword evidence="2" id="KW-0678">Repressor</keyword>
<dbReference type="InterPro" id="IPR011598">
    <property type="entry name" value="bHLH_dom"/>
</dbReference>
<dbReference type="InterPro" id="IPR026052">
    <property type="entry name" value="DNA-bd_prot-inh"/>
</dbReference>
<dbReference type="GO" id="GO:0000122">
    <property type="term" value="P:negative regulation of transcription by RNA polymerase II"/>
    <property type="evidence" value="ECO:0007669"/>
    <property type="project" value="InterPro"/>
</dbReference>
<dbReference type="CDD" id="cd19695">
    <property type="entry name" value="bHLH_dnHLH_EMC_like"/>
    <property type="match status" value="1"/>
</dbReference>
<comment type="subcellular location">
    <subcellularLocation>
        <location evidence="1">Nucleus</location>
    </subcellularLocation>
</comment>
<sequence length="128" mass="14496">MKAITVNCATGASVPSIVSGRVRQRHRRECENDPEIQVYLAKLKDLVPFMDKTNRKVSKLEVIQNVIDYICELQNTLADADVSTTAGSREDAIKWKYDVIVLIVCNMDTQTEHSSILCNRGKQRKENN</sequence>
<evidence type="ECO:0000256" key="4">
    <source>
        <dbReference type="ARBA" id="ARBA00023163"/>
    </source>
</evidence>
<dbReference type="VEuPathDB" id="VectorBase:AMIN007072"/>
<dbReference type="GO" id="GO:0030154">
    <property type="term" value="P:cell differentiation"/>
    <property type="evidence" value="ECO:0007669"/>
    <property type="project" value="TreeGrafter"/>
</dbReference>
<dbReference type="InterPro" id="IPR036638">
    <property type="entry name" value="HLH_DNA-bd_sf"/>
</dbReference>
<evidence type="ECO:0000256" key="1">
    <source>
        <dbReference type="ARBA" id="ARBA00004123"/>
    </source>
</evidence>
<organism evidence="7 8">
    <name type="scientific">Anopheles minimus</name>
    <dbReference type="NCBI Taxonomy" id="112268"/>
    <lineage>
        <taxon>Eukaryota</taxon>
        <taxon>Metazoa</taxon>
        <taxon>Ecdysozoa</taxon>
        <taxon>Arthropoda</taxon>
        <taxon>Hexapoda</taxon>
        <taxon>Insecta</taxon>
        <taxon>Pterygota</taxon>
        <taxon>Neoptera</taxon>
        <taxon>Endopterygota</taxon>
        <taxon>Diptera</taxon>
        <taxon>Nematocera</taxon>
        <taxon>Culicoidea</taxon>
        <taxon>Culicidae</taxon>
        <taxon>Anophelinae</taxon>
        <taxon>Anopheles</taxon>
    </lineage>
</organism>
<dbReference type="GO" id="GO:0032922">
    <property type="term" value="P:circadian regulation of gene expression"/>
    <property type="evidence" value="ECO:0007669"/>
    <property type="project" value="TreeGrafter"/>
</dbReference>
<keyword evidence="4" id="KW-0804">Transcription</keyword>
<feature type="domain" description="BHLH" evidence="6">
    <location>
        <begin position="20"/>
        <end position="73"/>
    </location>
</feature>
<name>A0A182W9P4_9DIPT</name>
<proteinExistence type="predicted"/>
<dbReference type="SUPFAM" id="SSF47459">
    <property type="entry name" value="HLH, helix-loop-helix DNA-binding domain"/>
    <property type="match status" value="1"/>
</dbReference>
<dbReference type="Proteomes" id="UP000075920">
    <property type="component" value="Unassembled WGS sequence"/>
</dbReference>
<dbReference type="GO" id="GO:0005737">
    <property type="term" value="C:cytoplasm"/>
    <property type="evidence" value="ECO:0007669"/>
    <property type="project" value="InterPro"/>
</dbReference>
<evidence type="ECO:0000256" key="5">
    <source>
        <dbReference type="ARBA" id="ARBA00023242"/>
    </source>
</evidence>
<evidence type="ECO:0000256" key="2">
    <source>
        <dbReference type="ARBA" id="ARBA00022491"/>
    </source>
</evidence>
<dbReference type="Gene3D" id="4.10.280.10">
    <property type="entry name" value="Helix-loop-helix DNA-binding domain"/>
    <property type="match status" value="1"/>
</dbReference>
<evidence type="ECO:0000259" key="6">
    <source>
        <dbReference type="PROSITE" id="PS50888"/>
    </source>
</evidence>
<reference evidence="8" key="1">
    <citation type="submission" date="2013-03" db="EMBL/GenBank/DDBJ databases">
        <title>The Genome Sequence of Anopheles minimus MINIMUS1.</title>
        <authorList>
            <consortium name="The Broad Institute Genomics Platform"/>
            <person name="Neafsey D.E."/>
            <person name="Walton C."/>
            <person name="Walker B."/>
            <person name="Young S.K."/>
            <person name="Zeng Q."/>
            <person name="Gargeya S."/>
            <person name="Fitzgerald M."/>
            <person name="Haas B."/>
            <person name="Abouelleil A."/>
            <person name="Allen A.W."/>
            <person name="Alvarado L."/>
            <person name="Arachchi H.M."/>
            <person name="Berlin A.M."/>
            <person name="Chapman S.B."/>
            <person name="Gainer-Dewar J."/>
            <person name="Goldberg J."/>
            <person name="Griggs A."/>
            <person name="Gujja S."/>
            <person name="Hansen M."/>
            <person name="Howarth C."/>
            <person name="Imamovic A."/>
            <person name="Ireland A."/>
            <person name="Larimer J."/>
            <person name="McCowan C."/>
            <person name="Murphy C."/>
            <person name="Pearson M."/>
            <person name="Poon T.W."/>
            <person name="Priest M."/>
            <person name="Roberts A."/>
            <person name="Saif S."/>
            <person name="Shea T."/>
            <person name="Sisk P."/>
            <person name="Sykes S."/>
            <person name="Wortman J."/>
            <person name="Nusbaum C."/>
            <person name="Birren B."/>
        </authorList>
    </citation>
    <scope>NUCLEOTIDE SEQUENCE [LARGE SCALE GENOMIC DNA]</scope>
    <source>
        <strain evidence="8">MINIMUS1</strain>
    </source>
</reference>
<dbReference type="AlphaFoldDB" id="A0A182W9P4"/>
<evidence type="ECO:0000256" key="3">
    <source>
        <dbReference type="ARBA" id="ARBA00023015"/>
    </source>
</evidence>
<dbReference type="GO" id="GO:0046983">
    <property type="term" value="F:protein dimerization activity"/>
    <property type="evidence" value="ECO:0007669"/>
    <property type="project" value="InterPro"/>
</dbReference>
<evidence type="ECO:0000313" key="8">
    <source>
        <dbReference type="Proteomes" id="UP000075920"/>
    </source>
</evidence>
<reference evidence="7" key="2">
    <citation type="submission" date="2020-05" db="UniProtKB">
        <authorList>
            <consortium name="EnsemblMetazoa"/>
        </authorList>
    </citation>
    <scope>IDENTIFICATION</scope>
    <source>
        <strain evidence="7">MINIMUS1</strain>
    </source>
</reference>
<dbReference type="SMART" id="SM00353">
    <property type="entry name" value="HLH"/>
    <property type="match status" value="1"/>
</dbReference>
<dbReference type="PANTHER" id="PTHR11723">
    <property type="entry name" value="DNA-BINDING PROTEIN INHIBITOR"/>
    <property type="match status" value="1"/>
</dbReference>